<dbReference type="EMBL" id="QKLW01000004">
    <property type="protein sequence ID" value="PYF81606.1"/>
    <property type="molecule type" value="Genomic_DNA"/>
</dbReference>
<accession>A0A318UYF6</accession>
<dbReference type="Gene3D" id="1.10.1510.10">
    <property type="entry name" value="Uncharacterised protein YqeY/AIM41 PF09424, N-terminal domain"/>
    <property type="match status" value="1"/>
</dbReference>
<reference evidence="1 2" key="1">
    <citation type="submission" date="2018-06" db="EMBL/GenBank/DDBJ databases">
        <title>Genomic Encyclopedia of Type Strains, Phase III (KMG-III): the genomes of soil and plant-associated and newly described type strains.</title>
        <authorList>
            <person name="Whitman W."/>
        </authorList>
    </citation>
    <scope>NUCLEOTIDE SEQUENCE [LARGE SCALE GENOMIC DNA]</scope>
    <source>
        <strain evidence="1 2">CECT 7730</strain>
    </source>
</reference>
<dbReference type="GO" id="GO:0016884">
    <property type="term" value="F:carbon-nitrogen ligase activity, with glutamine as amido-N-donor"/>
    <property type="evidence" value="ECO:0007669"/>
    <property type="project" value="InterPro"/>
</dbReference>
<proteinExistence type="predicted"/>
<gene>
    <name evidence="1" type="ORF">DFP75_10465</name>
</gene>
<dbReference type="InterPro" id="IPR003789">
    <property type="entry name" value="Asn/Gln_tRNA_amidoTrase-B-like"/>
</dbReference>
<keyword evidence="2" id="KW-1185">Reference proteome</keyword>
<dbReference type="SUPFAM" id="SSF89095">
    <property type="entry name" value="GatB/YqeY motif"/>
    <property type="match status" value="1"/>
</dbReference>
<dbReference type="InterPro" id="IPR023168">
    <property type="entry name" value="GatB_Yqey_C_2"/>
</dbReference>
<dbReference type="AlphaFoldDB" id="A0A318UYF6"/>
<dbReference type="PANTHER" id="PTHR28055">
    <property type="entry name" value="ALTERED INHERITANCE OF MITOCHONDRIA PROTEIN 41, MITOCHONDRIAL"/>
    <property type="match status" value="1"/>
</dbReference>
<evidence type="ECO:0000313" key="2">
    <source>
        <dbReference type="Proteomes" id="UP000247551"/>
    </source>
</evidence>
<dbReference type="InterPro" id="IPR042184">
    <property type="entry name" value="YqeY/Aim41_N"/>
</dbReference>
<dbReference type="Pfam" id="PF09424">
    <property type="entry name" value="YqeY"/>
    <property type="match status" value="1"/>
</dbReference>
<dbReference type="PANTHER" id="PTHR28055:SF1">
    <property type="entry name" value="ALTERED INHERITANCE OF MITOCHONDRIA PROTEIN 41, MITOCHONDRIAL"/>
    <property type="match status" value="1"/>
</dbReference>
<organism evidence="1 2">
    <name type="scientific">Marinomonas alcarazii</name>
    <dbReference type="NCBI Taxonomy" id="491949"/>
    <lineage>
        <taxon>Bacteria</taxon>
        <taxon>Pseudomonadati</taxon>
        <taxon>Pseudomonadota</taxon>
        <taxon>Gammaproteobacteria</taxon>
        <taxon>Oceanospirillales</taxon>
        <taxon>Oceanospirillaceae</taxon>
        <taxon>Marinomonas</taxon>
    </lineage>
</organism>
<sequence length="148" mass="16474">MSDLKKHISDTLKAAMRAKEKQRVTVIRTILSECKKIEVDERIELDDARVLAVLDKMNKQRKDSYQQFIDGGREDLATVEKEEMVIISEFLPTPLTDEEVGEIVKAAIAETGASSMQQMGAVMAIVKPQVQGRADMAQISKQVKAQLG</sequence>
<dbReference type="Proteomes" id="UP000247551">
    <property type="component" value="Unassembled WGS sequence"/>
</dbReference>
<evidence type="ECO:0000313" key="1">
    <source>
        <dbReference type="EMBL" id="PYF81606.1"/>
    </source>
</evidence>
<protein>
    <recommendedName>
        <fullName evidence="3">Glutamyl-tRNA amidotransferase</fullName>
    </recommendedName>
</protein>
<comment type="caution">
    <text evidence="1">The sequence shown here is derived from an EMBL/GenBank/DDBJ whole genome shotgun (WGS) entry which is preliminary data.</text>
</comment>
<name>A0A318UYF6_9GAMM</name>
<evidence type="ECO:0008006" key="3">
    <source>
        <dbReference type="Google" id="ProtNLM"/>
    </source>
</evidence>
<dbReference type="InterPro" id="IPR019004">
    <property type="entry name" value="YqeY/Aim41"/>
</dbReference>
<dbReference type="RefSeq" id="WP_110575249.1">
    <property type="nucleotide sequence ID" value="NZ_QKLW01000004.1"/>
</dbReference>
<dbReference type="Gene3D" id="1.10.10.410">
    <property type="match status" value="1"/>
</dbReference>